<sequence length="494" mass="55086">MKRQRNVNHRADAQQSPACDPFIGEASFRAIIENSSDIIARFDLRLRCIYINRRLMRYDSADRSRFLGRTLAGSGLPAALSKPLQQAMERVRTLGCEQQVELAAQLTGGRYVFETRLFPELDEWQQLSSILCIAREITEASQARRLLTEENAVLEMIADSRPVNQIMHSICQMIESQLPDCMSAIMTLDRGGHTLSLAAGPSLPAAYAEQLAQLPIGPEVAACGTAAFWKRSIIVNDLSQSALWDSLGPQASLSGLRACWSTPIFTADHQLLGTLAIYYDTPRSPTPAELRLIYRCSHIAAISLQRNLHESQLYLLATQDGLTQLFNRRHFIESAERHLSQAKRYQRPVAVMMMDLDHFKTINDHYGHAVGDRVLGLFSSLCRRCLRVTDVIGRLGGEEFAAFLPDTTLIEARQIAERLRQQVAQTELTHESLVIHFQVSIGIAVMQANENLDVMLGHADKLLYQAKSLGRNRICTPEPDAGSIQQGELPLGLA</sequence>
<name>A0A4R7B7Q7_9NEIS</name>
<dbReference type="InterPro" id="IPR035965">
    <property type="entry name" value="PAS-like_dom_sf"/>
</dbReference>
<dbReference type="FunFam" id="3.30.70.270:FF:000001">
    <property type="entry name" value="Diguanylate cyclase domain protein"/>
    <property type="match status" value="1"/>
</dbReference>
<dbReference type="Pfam" id="PF13185">
    <property type="entry name" value="GAF_2"/>
    <property type="match status" value="1"/>
</dbReference>
<dbReference type="Pfam" id="PF08448">
    <property type="entry name" value="PAS_4"/>
    <property type="match status" value="1"/>
</dbReference>
<dbReference type="EMBL" id="SNZP01000004">
    <property type="protein sequence ID" value="TDR80758.1"/>
    <property type="molecule type" value="Genomic_DNA"/>
</dbReference>
<dbReference type="GO" id="GO:1902201">
    <property type="term" value="P:negative regulation of bacterial-type flagellum-dependent cell motility"/>
    <property type="evidence" value="ECO:0007669"/>
    <property type="project" value="TreeGrafter"/>
</dbReference>
<dbReference type="InterPro" id="IPR050469">
    <property type="entry name" value="Diguanylate_Cyclase"/>
</dbReference>
<protein>
    <recommendedName>
        <fullName evidence="1">diguanylate cyclase</fullName>
        <ecNumber evidence="1">2.7.7.65</ecNumber>
    </recommendedName>
</protein>
<organism evidence="4 5">
    <name type="scientific">Paludibacterium purpuratum</name>
    <dbReference type="NCBI Taxonomy" id="1144873"/>
    <lineage>
        <taxon>Bacteria</taxon>
        <taxon>Pseudomonadati</taxon>
        <taxon>Pseudomonadota</taxon>
        <taxon>Betaproteobacteria</taxon>
        <taxon>Neisseriales</taxon>
        <taxon>Chromobacteriaceae</taxon>
        <taxon>Paludibacterium</taxon>
    </lineage>
</organism>
<evidence type="ECO:0000256" key="2">
    <source>
        <dbReference type="ARBA" id="ARBA00034247"/>
    </source>
</evidence>
<dbReference type="CDD" id="cd00130">
    <property type="entry name" value="PAS"/>
    <property type="match status" value="1"/>
</dbReference>
<dbReference type="AlphaFoldDB" id="A0A4R7B7Q7"/>
<reference evidence="4 5" key="1">
    <citation type="submission" date="2019-03" db="EMBL/GenBank/DDBJ databases">
        <title>Genomic Encyclopedia of Type Strains, Phase III (KMG-III): the genomes of soil and plant-associated and newly described type strains.</title>
        <authorList>
            <person name="Whitman W."/>
        </authorList>
    </citation>
    <scope>NUCLEOTIDE SEQUENCE [LARGE SCALE GENOMIC DNA]</scope>
    <source>
        <strain evidence="4 5">CECT 8976</strain>
    </source>
</reference>
<comment type="caution">
    <text evidence="4">The sequence shown here is derived from an EMBL/GenBank/DDBJ whole genome shotgun (WGS) entry which is preliminary data.</text>
</comment>
<dbReference type="NCBIfam" id="TIGR00254">
    <property type="entry name" value="GGDEF"/>
    <property type="match status" value="1"/>
</dbReference>
<dbReference type="Gene3D" id="3.30.450.40">
    <property type="match status" value="1"/>
</dbReference>
<dbReference type="CDD" id="cd01949">
    <property type="entry name" value="GGDEF"/>
    <property type="match status" value="1"/>
</dbReference>
<dbReference type="Gene3D" id="3.30.70.270">
    <property type="match status" value="1"/>
</dbReference>
<dbReference type="Gene3D" id="3.30.450.20">
    <property type="entry name" value="PAS domain"/>
    <property type="match status" value="1"/>
</dbReference>
<gene>
    <name evidence="4" type="ORF">DFP86_104258</name>
</gene>
<dbReference type="PANTHER" id="PTHR45138">
    <property type="entry name" value="REGULATORY COMPONENTS OF SENSORY TRANSDUCTION SYSTEM"/>
    <property type="match status" value="1"/>
</dbReference>
<evidence type="ECO:0000313" key="5">
    <source>
        <dbReference type="Proteomes" id="UP000295611"/>
    </source>
</evidence>
<dbReference type="RefSeq" id="WP_166642177.1">
    <property type="nucleotide sequence ID" value="NZ_SNZP01000004.1"/>
</dbReference>
<dbReference type="EC" id="2.7.7.65" evidence="1"/>
<dbReference type="GO" id="GO:0043709">
    <property type="term" value="P:cell adhesion involved in single-species biofilm formation"/>
    <property type="evidence" value="ECO:0007669"/>
    <property type="project" value="TreeGrafter"/>
</dbReference>
<dbReference type="PROSITE" id="PS50887">
    <property type="entry name" value="GGDEF"/>
    <property type="match status" value="1"/>
</dbReference>
<proteinExistence type="predicted"/>
<dbReference type="Pfam" id="PF00990">
    <property type="entry name" value="GGDEF"/>
    <property type="match status" value="1"/>
</dbReference>
<dbReference type="InterPro" id="IPR029016">
    <property type="entry name" value="GAF-like_dom_sf"/>
</dbReference>
<evidence type="ECO:0000313" key="4">
    <source>
        <dbReference type="EMBL" id="TDR80758.1"/>
    </source>
</evidence>
<dbReference type="InterPro" id="IPR000014">
    <property type="entry name" value="PAS"/>
</dbReference>
<evidence type="ECO:0000256" key="1">
    <source>
        <dbReference type="ARBA" id="ARBA00012528"/>
    </source>
</evidence>
<dbReference type="InterPro" id="IPR000160">
    <property type="entry name" value="GGDEF_dom"/>
</dbReference>
<dbReference type="SUPFAM" id="SSF55073">
    <property type="entry name" value="Nucleotide cyclase"/>
    <property type="match status" value="1"/>
</dbReference>
<dbReference type="SMART" id="SM00267">
    <property type="entry name" value="GGDEF"/>
    <property type="match status" value="1"/>
</dbReference>
<dbReference type="InterPro" id="IPR013656">
    <property type="entry name" value="PAS_4"/>
</dbReference>
<dbReference type="InterPro" id="IPR043128">
    <property type="entry name" value="Rev_trsase/Diguanyl_cyclase"/>
</dbReference>
<accession>A0A4R7B7Q7</accession>
<dbReference type="SUPFAM" id="SSF55785">
    <property type="entry name" value="PYP-like sensor domain (PAS domain)"/>
    <property type="match status" value="1"/>
</dbReference>
<dbReference type="NCBIfam" id="TIGR00229">
    <property type="entry name" value="sensory_box"/>
    <property type="match status" value="1"/>
</dbReference>
<keyword evidence="5" id="KW-1185">Reference proteome</keyword>
<feature type="domain" description="GGDEF" evidence="3">
    <location>
        <begin position="347"/>
        <end position="479"/>
    </location>
</feature>
<dbReference type="SMART" id="SM00065">
    <property type="entry name" value="GAF"/>
    <property type="match status" value="1"/>
</dbReference>
<dbReference type="InterPro" id="IPR029787">
    <property type="entry name" value="Nucleotide_cyclase"/>
</dbReference>
<evidence type="ECO:0000259" key="3">
    <source>
        <dbReference type="PROSITE" id="PS50887"/>
    </source>
</evidence>
<dbReference type="InterPro" id="IPR003018">
    <property type="entry name" value="GAF"/>
</dbReference>
<dbReference type="SUPFAM" id="SSF55781">
    <property type="entry name" value="GAF domain-like"/>
    <property type="match status" value="1"/>
</dbReference>
<dbReference type="Proteomes" id="UP000295611">
    <property type="component" value="Unassembled WGS sequence"/>
</dbReference>
<dbReference type="PANTHER" id="PTHR45138:SF9">
    <property type="entry name" value="DIGUANYLATE CYCLASE DGCM-RELATED"/>
    <property type="match status" value="1"/>
</dbReference>
<dbReference type="GO" id="GO:0052621">
    <property type="term" value="F:diguanylate cyclase activity"/>
    <property type="evidence" value="ECO:0007669"/>
    <property type="project" value="UniProtKB-EC"/>
</dbReference>
<dbReference type="GO" id="GO:0005886">
    <property type="term" value="C:plasma membrane"/>
    <property type="evidence" value="ECO:0007669"/>
    <property type="project" value="TreeGrafter"/>
</dbReference>
<comment type="catalytic activity">
    <reaction evidence="2">
        <text>2 GTP = 3',3'-c-di-GMP + 2 diphosphate</text>
        <dbReference type="Rhea" id="RHEA:24898"/>
        <dbReference type="ChEBI" id="CHEBI:33019"/>
        <dbReference type="ChEBI" id="CHEBI:37565"/>
        <dbReference type="ChEBI" id="CHEBI:58805"/>
        <dbReference type="EC" id="2.7.7.65"/>
    </reaction>
</comment>